<dbReference type="EMBL" id="CAQI01000046">
    <property type="protein sequence ID" value="CCQ46910.1"/>
    <property type="molecule type" value="Genomic_DNA"/>
</dbReference>
<gene>
    <name evidence="3" type="primary">pstP</name>
    <name evidence="3" type="ORF">ARTSIC4J27_2886</name>
</gene>
<feature type="region of interest" description="Disordered" evidence="1">
    <location>
        <begin position="261"/>
        <end position="320"/>
    </location>
</feature>
<keyword evidence="3" id="KW-0378">Hydrolase</keyword>
<dbReference type="Gene3D" id="3.60.40.10">
    <property type="entry name" value="PPM-type phosphatase domain"/>
    <property type="match status" value="1"/>
</dbReference>
<dbReference type="PANTHER" id="PTHR47992">
    <property type="entry name" value="PROTEIN PHOSPHATASE"/>
    <property type="match status" value="1"/>
</dbReference>
<feature type="region of interest" description="Disordered" evidence="1">
    <location>
        <begin position="1"/>
        <end position="27"/>
    </location>
</feature>
<comment type="caution">
    <text evidence="3">The sequence shown here is derived from an EMBL/GenBank/DDBJ whole genome shotgun (WGS) entry which is preliminary data.</text>
</comment>
<feature type="domain" description="PPM-type phosphatase" evidence="2">
    <location>
        <begin position="21"/>
        <end position="253"/>
    </location>
</feature>
<proteinExistence type="predicted"/>
<reference evidence="4" key="1">
    <citation type="journal article" date="2014" name="Genome Announc.">
        <title>Genome Sequence of Arthrobacter siccitolerans 4J27, a Xeroprotectant-Producing Desiccation-Tolerant Microorganism.</title>
        <authorList>
            <person name="Manzanera M."/>
            <person name="Santa-Cruz-Calvo L."/>
            <person name="Vilchez J.I."/>
            <person name="Garcia-Fontana C."/>
            <person name="Silva-Castro G.A."/>
            <person name="Calvo C."/>
            <person name="Gonzalez-Lopez J."/>
        </authorList>
    </citation>
    <scope>NUCLEOTIDE SEQUENCE [LARGE SCALE GENOMIC DNA]</scope>
    <source>
        <strain evidence="4">4J27</strain>
    </source>
</reference>
<dbReference type="AlphaFoldDB" id="A0A024H411"/>
<dbReference type="PROSITE" id="PS51746">
    <property type="entry name" value="PPM_2"/>
    <property type="match status" value="1"/>
</dbReference>
<dbReference type="EC" id="3.1.3.16" evidence="3"/>
<dbReference type="InterPro" id="IPR001932">
    <property type="entry name" value="PPM-type_phosphatase-like_dom"/>
</dbReference>
<feature type="compositionally biased region" description="Acidic residues" evidence="1">
    <location>
        <begin position="311"/>
        <end position="320"/>
    </location>
</feature>
<dbReference type="SUPFAM" id="SSF81606">
    <property type="entry name" value="PP2C-like"/>
    <property type="match status" value="1"/>
</dbReference>
<dbReference type="Proteomes" id="UP000035722">
    <property type="component" value="Unassembled WGS sequence"/>
</dbReference>
<sequence>MNQQPARVPSSTKPGAGLSLNVGHGTDRGLRRELNEDSYIASDPVFAVADGMGGHEAGEIASGMCVRALAAIPQLTTGERSVTAAVLQQYLVKADDSIREATGARAGTTLTGAVLVEQMGMPYWLVMNIGDSRTYRLSQGRFEQISVDHSEVQELVDAGEITAEQATIHPRRHVVTRALGTGDETEADYWLLPVEEGDRVLLCSDGLTGELTDDHIYRIVSTVGNPQDAADALIQAALRSGGRDNVTVIVVDARNVLNDAGAATTAPRPDPAEDETTLPRTGTVHAAPADPEAPEPDVVEPGVVEPGIADESGEPDDERR</sequence>
<protein>
    <submittedName>
        <fullName evidence="3">Phosphatase 2C family protein</fullName>
        <ecNumber evidence="3">3.1.3.16</ecNumber>
    </submittedName>
</protein>
<dbReference type="SMART" id="SM00331">
    <property type="entry name" value="PP2C_SIG"/>
    <property type="match status" value="1"/>
</dbReference>
<keyword evidence="4" id="KW-1185">Reference proteome</keyword>
<evidence type="ECO:0000256" key="1">
    <source>
        <dbReference type="SAM" id="MobiDB-lite"/>
    </source>
</evidence>
<evidence type="ECO:0000313" key="4">
    <source>
        <dbReference type="Proteomes" id="UP000035722"/>
    </source>
</evidence>
<evidence type="ECO:0000313" key="3">
    <source>
        <dbReference type="EMBL" id="CCQ46910.1"/>
    </source>
</evidence>
<dbReference type="Pfam" id="PF13672">
    <property type="entry name" value="PP2C_2"/>
    <property type="match status" value="1"/>
</dbReference>
<evidence type="ECO:0000259" key="2">
    <source>
        <dbReference type="PROSITE" id="PS51746"/>
    </source>
</evidence>
<feature type="compositionally biased region" description="Polar residues" evidence="1">
    <location>
        <begin position="1"/>
        <end position="13"/>
    </location>
</feature>
<dbReference type="GO" id="GO:0004722">
    <property type="term" value="F:protein serine/threonine phosphatase activity"/>
    <property type="evidence" value="ECO:0007669"/>
    <property type="project" value="UniProtKB-EC"/>
</dbReference>
<name>A0A024H411_9MICC</name>
<accession>A0A024H411</accession>
<organism evidence="3 4">
    <name type="scientific">Pseudarthrobacter siccitolerans</name>
    <dbReference type="NCBI Taxonomy" id="861266"/>
    <lineage>
        <taxon>Bacteria</taxon>
        <taxon>Bacillati</taxon>
        <taxon>Actinomycetota</taxon>
        <taxon>Actinomycetes</taxon>
        <taxon>Micrococcales</taxon>
        <taxon>Micrococcaceae</taxon>
        <taxon>Pseudarthrobacter</taxon>
    </lineage>
</organism>
<dbReference type="RefSeq" id="WP_083435462.1">
    <property type="nucleotide sequence ID" value="NZ_CAQI01000046.1"/>
</dbReference>
<dbReference type="InterPro" id="IPR015655">
    <property type="entry name" value="PP2C"/>
</dbReference>
<dbReference type="CDD" id="cd00143">
    <property type="entry name" value="PP2Cc"/>
    <property type="match status" value="1"/>
</dbReference>
<dbReference type="STRING" id="861266.ARTSIC4J27_2886"/>
<dbReference type="SMART" id="SM00332">
    <property type="entry name" value="PP2Cc"/>
    <property type="match status" value="1"/>
</dbReference>
<dbReference type="InterPro" id="IPR036457">
    <property type="entry name" value="PPM-type-like_dom_sf"/>
</dbReference>